<protein>
    <recommendedName>
        <fullName evidence="8">Pseudouridine synthase</fullName>
        <ecNumber evidence="8">5.4.99.-</ecNumber>
    </recommendedName>
</protein>
<dbReference type="Pfam" id="PF00849">
    <property type="entry name" value="PseudoU_synth_2"/>
    <property type="match status" value="1"/>
</dbReference>
<evidence type="ECO:0000259" key="9">
    <source>
        <dbReference type="SMART" id="SM00363"/>
    </source>
</evidence>
<keyword evidence="11" id="KW-1185">Reference proteome</keyword>
<dbReference type="PROSITE" id="PS01129">
    <property type="entry name" value="PSI_RLU"/>
    <property type="match status" value="1"/>
</dbReference>
<evidence type="ECO:0000256" key="7">
    <source>
        <dbReference type="PROSITE-ProRule" id="PRU00182"/>
    </source>
</evidence>
<feature type="domain" description="RNA-binding S4" evidence="9">
    <location>
        <begin position="19"/>
        <end position="78"/>
    </location>
</feature>
<keyword evidence="6 8" id="KW-0413">Isomerase</keyword>
<comment type="caution">
    <text evidence="10">The sequence shown here is derived from an EMBL/GenBank/DDBJ whole genome shotgun (WGS) entry which is preliminary data.</text>
</comment>
<keyword evidence="4" id="KW-0698">rRNA processing</keyword>
<dbReference type="InterPro" id="IPR006145">
    <property type="entry name" value="PsdUridine_synth_RsuA/RluA"/>
</dbReference>
<dbReference type="PANTHER" id="PTHR21600:SF92">
    <property type="entry name" value="RIBOSOMAL LARGE SUBUNIT PSEUDOURIDINE SYNTHASE C"/>
    <property type="match status" value="1"/>
</dbReference>
<keyword evidence="5 7" id="KW-0694">RNA-binding</keyword>
<dbReference type="SUPFAM" id="SSF55174">
    <property type="entry name" value="Alpha-L RNA-binding motif"/>
    <property type="match status" value="1"/>
</dbReference>
<dbReference type="Gene3D" id="3.30.2350.10">
    <property type="entry name" value="Pseudouridine synthase"/>
    <property type="match status" value="1"/>
</dbReference>
<dbReference type="CDD" id="cd02869">
    <property type="entry name" value="PseudoU_synth_RluA_like"/>
    <property type="match status" value="1"/>
</dbReference>
<comment type="similarity">
    <text evidence="3 8">Belongs to the pseudouridine synthase RluA family.</text>
</comment>
<reference evidence="10 11" key="1">
    <citation type="submission" date="2024-09" db="EMBL/GenBank/DDBJ databases">
        <authorList>
            <person name="Sun Q."/>
            <person name="Mori K."/>
        </authorList>
    </citation>
    <scope>NUCLEOTIDE SEQUENCE [LARGE SCALE GENOMIC DNA]</scope>
    <source>
        <strain evidence="10 11">CCM 7415</strain>
    </source>
</reference>
<dbReference type="InterPro" id="IPR036986">
    <property type="entry name" value="S4_RNA-bd_sf"/>
</dbReference>
<evidence type="ECO:0000256" key="6">
    <source>
        <dbReference type="ARBA" id="ARBA00023235"/>
    </source>
</evidence>
<dbReference type="PANTHER" id="PTHR21600">
    <property type="entry name" value="MITOCHONDRIAL RNA PSEUDOURIDINE SYNTHASE"/>
    <property type="match status" value="1"/>
</dbReference>
<dbReference type="InterPro" id="IPR006225">
    <property type="entry name" value="PsdUridine_synth_RluC/D"/>
</dbReference>
<dbReference type="NCBIfam" id="TIGR00005">
    <property type="entry name" value="rluA_subfam"/>
    <property type="match status" value="1"/>
</dbReference>
<dbReference type="InterPro" id="IPR020103">
    <property type="entry name" value="PsdUridine_synth_cat_dom_sf"/>
</dbReference>
<dbReference type="Proteomes" id="UP001589814">
    <property type="component" value="Unassembled WGS sequence"/>
</dbReference>
<gene>
    <name evidence="10" type="ORF">ACFFHW_15575</name>
</gene>
<dbReference type="SUPFAM" id="SSF55120">
    <property type="entry name" value="Pseudouridine synthase"/>
    <property type="match status" value="1"/>
</dbReference>
<organism evidence="10 11">
    <name type="scientific">Kushneria aurantia</name>
    <dbReference type="NCBI Taxonomy" id="504092"/>
    <lineage>
        <taxon>Bacteria</taxon>
        <taxon>Pseudomonadati</taxon>
        <taxon>Pseudomonadota</taxon>
        <taxon>Gammaproteobacteria</taxon>
        <taxon>Oceanospirillales</taxon>
        <taxon>Halomonadaceae</taxon>
        <taxon>Kushneria</taxon>
    </lineage>
</organism>
<comment type="function">
    <text evidence="2">Responsible for synthesis of pseudouridine from uracil at positions 955, 2504 and 2580 in 23S ribosomal RNA.</text>
</comment>
<evidence type="ECO:0000256" key="2">
    <source>
        <dbReference type="ARBA" id="ARBA00002876"/>
    </source>
</evidence>
<dbReference type="Gene3D" id="3.10.290.10">
    <property type="entry name" value="RNA-binding S4 domain"/>
    <property type="match status" value="1"/>
</dbReference>
<accession>A0ABV6G6U3</accession>
<dbReference type="SMART" id="SM00363">
    <property type="entry name" value="S4"/>
    <property type="match status" value="1"/>
</dbReference>
<evidence type="ECO:0000256" key="3">
    <source>
        <dbReference type="ARBA" id="ARBA00010876"/>
    </source>
</evidence>
<name>A0ABV6G6U3_9GAMM</name>
<dbReference type="InterPro" id="IPR050188">
    <property type="entry name" value="RluA_PseudoU_synthase"/>
</dbReference>
<comment type="catalytic activity">
    <reaction evidence="8">
        <text>a uridine in RNA = a pseudouridine in RNA</text>
        <dbReference type="Rhea" id="RHEA:48348"/>
        <dbReference type="Rhea" id="RHEA-COMP:12068"/>
        <dbReference type="Rhea" id="RHEA-COMP:12069"/>
        <dbReference type="ChEBI" id="CHEBI:65314"/>
        <dbReference type="ChEBI" id="CHEBI:65315"/>
    </reaction>
</comment>
<dbReference type="InterPro" id="IPR006224">
    <property type="entry name" value="PsdUridine_synth_RluA-like_CS"/>
</dbReference>
<evidence type="ECO:0000256" key="1">
    <source>
        <dbReference type="ARBA" id="ARBA00000381"/>
    </source>
</evidence>
<dbReference type="InterPro" id="IPR002942">
    <property type="entry name" value="S4_RNA-bd"/>
</dbReference>
<dbReference type="CDD" id="cd00165">
    <property type="entry name" value="S4"/>
    <property type="match status" value="1"/>
</dbReference>
<dbReference type="EC" id="5.4.99.-" evidence="8"/>
<evidence type="ECO:0000313" key="11">
    <source>
        <dbReference type="Proteomes" id="UP001589814"/>
    </source>
</evidence>
<comment type="catalytic activity">
    <reaction evidence="1">
        <text>uridine(955/2504/2580) in 23S rRNA = pseudouridine(955/2504/2580) in 23S rRNA</text>
        <dbReference type="Rhea" id="RHEA:42528"/>
        <dbReference type="Rhea" id="RHEA-COMP:10099"/>
        <dbReference type="Rhea" id="RHEA-COMP:10100"/>
        <dbReference type="ChEBI" id="CHEBI:65314"/>
        <dbReference type="ChEBI" id="CHEBI:65315"/>
        <dbReference type="EC" id="5.4.99.24"/>
    </reaction>
</comment>
<evidence type="ECO:0000313" key="10">
    <source>
        <dbReference type="EMBL" id="MFC0269389.1"/>
    </source>
</evidence>
<dbReference type="PROSITE" id="PS50889">
    <property type="entry name" value="S4"/>
    <property type="match status" value="1"/>
</dbReference>
<evidence type="ECO:0000256" key="5">
    <source>
        <dbReference type="ARBA" id="ARBA00022884"/>
    </source>
</evidence>
<sequence length="313" mass="34759">MAEGRGVQWLDVDEQHDGQRLDNFLLAHLKGAPRTLIYRIIRRGEVRVNGGRVRAHRRLEKGDRLRVPPLRLPEKMAQEVSDNLRAVLADSLLVERPQWLLFNKPSGLAVHGGSGVTIGLIEALRQVRDDPFLELVHRIDRDTSGCLLVARSREALNTLSDELRRHGMQKRYLALVEGYWPAQLVCVETPLERFELASGERRVRVSAAGKPAETRFAVVERFDGATLVEAEPITGRTHQIRVHAADAGHAVLGDSKYGSSAGQRPAQRGGLERLFLHARALSFTDPASGERVEMQAPLAPSLTAVLARLRSTN</sequence>
<evidence type="ECO:0000256" key="8">
    <source>
        <dbReference type="RuleBase" id="RU362028"/>
    </source>
</evidence>
<dbReference type="RefSeq" id="WP_019951631.1">
    <property type="nucleotide sequence ID" value="NZ_JBHLVX010000058.1"/>
</dbReference>
<proteinExistence type="inferred from homology"/>
<evidence type="ECO:0000256" key="4">
    <source>
        <dbReference type="ARBA" id="ARBA00022552"/>
    </source>
</evidence>
<dbReference type="EMBL" id="JBHLVX010000058">
    <property type="protein sequence ID" value="MFC0269389.1"/>
    <property type="molecule type" value="Genomic_DNA"/>
</dbReference>
<dbReference type="Pfam" id="PF01479">
    <property type="entry name" value="S4"/>
    <property type="match status" value="1"/>
</dbReference>